<dbReference type="OrthoDB" id="6250301at2759"/>
<evidence type="ECO:0000256" key="4">
    <source>
        <dbReference type="ARBA" id="ARBA00023157"/>
    </source>
</evidence>
<evidence type="ECO:0000256" key="2">
    <source>
        <dbReference type="ARBA" id="ARBA00022729"/>
    </source>
</evidence>
<dbReference type="AlphaFoldDB" id="A0A177B3X3"/>
<evidence type="ECO:0000313" key="8">
    <source>
        <dbReference type="EMBL" id="OAF68926.1"/>
    </source>
</evidence>
<dbReference type="Proteomes" id="UP000078046">
    <property type="component" value="Unassembled WGS sequence"/>
</dbReference>
<dbReference type="InterPro" id="IPR008972">
    <property type="entry name" value="Cupredoxin"/>
</dbReference>
<dbReference type="PROSITE" id="PS51551">
    <property type="entry name" value="EPHRIN_RBD_2"/>
    <property type="match status" value="1"/>
</dbReference>
<dbReference type="InterPro" id="IPR031328">
    <property type="entry name" value="Ephrin"/>
</dbReference>
<dbReference type="PANTHER" id="PTHR11304">
    <property type="entry name" value="EPHRIN"/>
    <property type="match status" value="1"/>
</dbReference>
<evidence type="ECO:0000313" key="9">
    <source>
        <dbReference type="Proteomes" id="UP000078046"/>
    </source>
</evidence>
<dbReference type="EMBL" id="LWCA01000363">
    <property type="protein sequence ID" value="OAF68926.1"/>
    <property type="molecule type" value="Genomic_DNA"/>
</dbReference>
<keyword evidence="2" id="KW-0732">Signal</keyword>
<keyword evidence="9" id="KW-1185">Reference proteome</keyword>
<dbReference type="GO" id="GO:0005886">
    <property type="term" value="C:plasma membrane"/>
    <property type="evidence" value="ECO:0007669"/>
    <property type="project" value="TreeGrafter"/>
</dbReference>
<dbReference type="InterPro" id="IPR001799">
    <property type="entry name" value="Ephrin_RBD"/>
</dbReference>
<dbReference type="GO" id="GO:0046875">
    <property type="term" value="F:ephrin receptor binding"/>
    <property type="evidence" value="ECO:0007669"/>
    <property type="project" value="TreeGrafter"/>
</dbReference>
<keyword evidence="3" id="KW-0472">Membrane</keyword>
<protein>
    <submittedName>
        <fullName evidence="8">CEK5 ligand</fullName>
    </submittedName>
</protein>
<proteinExistence type="inferred from homology"/>
<sequence>MVERYTVMIFLIFIKFFFISTKRLPSVEWIRHNSLFKQSNTQPVIEVNMHDEINFICPKSNDEYYSIYQVTPDEFYNCKRLEFSKLIRKCKCDENSKTPYTFFFENNNPINSKINFHVGENYYFLTTSSGYIDGLDNLDGGACLNYNMKLTIHIKNVVDESLSVFSVQDALRINLGNVTDLKKSKIKPNIQKPKSKPIPLPTTKKPIILPIKPLNQIEYIEKIIQMHKKGLNYKNLERKKITTQKPPRTQKTLVNPFELYYQNQINKYPNQYQNQKTRIRNNFQSNSKSNRLRYWRPPLQFNCGFTKKISFLLMISFTFFQSPLDILTAPETISTTFESLV</sequence>
<dbReference type="SUPFAM" id="SSF49503">
    <property type="entry name" value="Cupredoxins"/>
    <property type="match status" value="1"/>
</dbReference>
<comment type="caution">
    <text evidence="6">Lacks conserved residue(s) required for the propagation of feature annotation.</text>
</comment>
<dbReference type="Gene3D" id="2.60.40.420">
    <property type="entry name" value="Cupredoxins - blue copper proteins"/>
    <property type="match status" value="1"/>
</dbReference>
<evidence type="ECO:0000259" key="7">
    <source>
        <dbReference type="PROSITE" id="PS51551"/>
    </source>
</evidence>
<evidence type="ECO:0000256" key="5">
    <source>
        <dbReference type="ARBA" id="ARBA00023180"/>
    </source>
</evidence>
<dbReference type="PANTHER" id="PTHR11304:SF29">
    <property type="entry name" value="EPHRIN"/>
    <property type="match status" value="1"/>
</dbReference>
<keyword evidence="4" id="KW-1015">Disulfide bond</keyword>
<feature type="domain" description="Ephrin RBD" evidence="7">
    <location>
        <begin position="22"/>
        <end position="154"/>
    </location>
</feature>
<evidence type="ECO:0000256" key="1">
    <source>
        <dbReference type="ARBA" id="ARBA00004370"/>
    </source>
</evidence>
<dbReference type="GO" id="GO:0007411">
    <property type="term" value="P:axon guidance"/>
    <property type="evidence" value="ECO:0007669"/>
    <property type="project" value="TreeGrafter"/>
</dbReference>
<dbReference type="Pfam" id="PF00812">
    <property type="entry name" value="Ephrin"/>
    <property type="match status" value="1"/>
</dbReference>
<gene>
    <name evidence="8" type="ORF">A3Q56_03299</name>
</gene>
<name>A0A177B3X3_9BILA</name>
<comment type="subcellular location">
    <subcellularLocation>
        <location evidence="1">Membrane</location>
    </subcellularLocation>
</comment>
<comment type="similarity">
    <text evidence="6">Belongs to the ephrin family.</text>
</comment>
<accession>A0A177B3X3</accession>
<organism evidence="8 9">
    <name type="scientific">Intoshia linei</name>
    <dbReference type="NCBI Taxonomy" id="1819745"/>
    <lineage>
        <taxon>Eukaryota</taxon>
        <taxon>Metazoa</taxon>
        <taxon>Spiralia</taxon>
        <taxon>Lophotrochozoa</taxon>
        <taxon>Mesozoa</taxon>
        <taxon>Orthonectida</taxon>
        <taxon>Rhopaluridae</taxon>
        <taxon>Intoshia</taxon>
    </lineage>
</organism>
<reference evidence="8 9" key="1">
    <citation type="submission" date="2016-04" db="EMBL/GenBank/DDBJ databases">
        <title>The genome of Intoshia linei affirms orthonectids as highly simplified spiralians.</title>
        <authorList>
            <person name="Mikhailov K.V."/>
            <person name="Slusarev G.S."/>
            <person name="Nikitin M.A."/>
            <person name="Logacheva M.D."/>
            <person name="Penin A."/>
            <person name="Aleoshin V."/>
            <person name="Panchin Y.V."/>
        </authorList>
    </citation>
    <scope>NUCLEOTIDE SEQUENCE [LARGE SCALE GENOMIC DNA]</scope>
    <source>
        <strain evidence="8">Intl2013</strain>
        <tissue evidence="8">Whole animal</tissue>
    </source>
</reference>
<dbReference type="GO" id="GO:0048013">
    <property type="term" value="P:ephrin receptor signaling pathway"/>
    <property type="evidence" value="ECO:0007669"/>
    <property type="project" value="TreeGrafter"/>
</dbReference>
<comment type="caution">
    <text evidence="8">The sequence shown here is derived from an EMBL/GenBank/DDBJ whole genome shotgun (WGS) entry which is preliminary data.</text>
</comment>
<evidence type="ECO:0000256" key="6">
    <source>
        <dbReference type="PROSITE-ProRule" id="PRU00884"/>
    </source>
</evidence>
<evidence type="ECO:0000256" key="3">
    <source>
        <dbReference type="ARBA" id="ARBA00023136"/>
    </source>
</evidence>
<keyword evidence="5" id="KW-0325">Glycoprotein</keyword>